<evidence type="ECO:0000256" key="7">
    <source>
        <dbReference type="ARBA" id="ARBA00022989"/>
    </source>
</evidence>
<dbReference type="InterPro" id="IPR001872">
    <property type="entry name" value="Peptidase_A8"/>
</dbReference>
<dbReference type="GO" id="GO:0004190">
    <property type="term" value="F:aspartic-type endopeptidase activity"/>
    <property type="evidence" value="ECO:0007669"/>
    <property type="project" value="UniProtKB-EC"/>
</dbReference>
<evidence type="ECO:0000256" key="4">
    <source>
        <dbReference type="ARBA" id="ARBA00022692"/>
    </source>
</evidence>
<evidence type="ECO:0000313" key="11">
    <source>
        <dbReference type="EMBL" id="MCR8631298.1"/>
    </source>
</evidence>
<feature type="active site" evidence="9">
    <location>
        <position position="125"/>
    </location>
</feature>
<dbReference type="Pfam" id="PF01252">
    <property type="entry name" value="Peptidase_A8"/>
    <property type="match status" value="1"/>
</dbReference>
<keyword evidence="5 9" id="KW-0064">Aspartyl protease</keyword>
<evidence type="ECO:0000256" key="1">
    <source>
        <dbReference type="ARBA" id="ARBA00006139"/>
    </source>
</evidence>
<keyword evidence="4 9" id="KW-0812">Transmembrane</keyword>
<keyword evidence="3 9" id="KW-0645">Protease</keyword>
<name>A0ABT1YDN3_9BACL</name>
<organism evidence="11 12">
    <name type="scientific">Paenibacillus radicis</name>
    <name type="common">ex Xue et al. 2023</name>
    <dbReference type="NCBI Taxonomy" id="2972489"/>
    <lineage>
        <taxon>Bacteria</taxon>
        <taxon>Bacillati</taxon>
        <taxon>Bacillota</taxon>
        <taxon>Bacilli</taxon>
        <taxon>Bacillales</taxon>
        <taxon>Paenibacillaceae</taxon>
        <taxon>Paenibacillus</taxon>
    </lineage>
</organism>
<feature type="transmembrane region" description="Helical" evidence="9">
    <location>
        <begin position="79"/>
        <end position="100"/>
    </location>
</feature>
<evidence type="ECO:0000256" key="3">
    <source>
        <dbReference type="ARBA" id="ARBA00022670"/>
    </source>
</evidence>
<dbReference type="EMBL" id="JANQBD010000005">
    <property type="protein sequence ID" value="MCR8631298.1"/>
    <property type="molecule type" value="Genomic_DNA"/>
</dbReference>
<comment type="caution">
    <text evidence="11">The sequence shown here is derived from an EMBL/GenBank/DDBJ whole genome shotgun (WGS) entry which is preliminary data.</text>
</comment>
<evidence type="ECO:0000256" key="5">
    <source>
        <dbReference type="ARBA" id="ARBA00022750"/>
    </source>
</evidence>
<dbReference type="RefSeq" id="WP_258212900.1">
    <property type="nucleotide sequence ID" value="NZ_JANQBD010000005.1"/>
</dbReference>
<comment type="caution">
    <text evidence="9">Lacks conserved residue(s) required for the propagation of feature annotation.</text>
</comment>
<comment type="catalytic activity">
    <reaction evidence="9">
        <text>Release of signal peptides from bacterial membrane prolipoproteins. Hydrolyzes -Xaa-Yaa-Zaa-|-(S,diacylglyceryl)Cys-, in which Xaa is hydrophobic (preferably Leu), and Yaa (Ala or Ser) and Zaa (Gly or Ala) have small, neutral side chains.</text>
        <dbReference type="EC" id="3.4.23.36"/>
    </reaction>
</comment>
<feature type="transmembrane region" description="Helical" evidence="9">
    <location>
        <begin position="120"/>
        <end position="144"/>
    </location>
</feature>
<keyword evidence="7 9" id="KW-1133">Transmembrane helix</keyword>
<keyword evidence="2 9" id="KW-1003">Cell membrane</keyword>
<gene>
    <name evidence="9 11" type="primary">lspA</name>
    <name evidence="11" type="ORF">NV381_08800</name>
</gene>
<feature type="transmembrane region" description="Helical" evidence="9">
    <location>
        <begin position="55"/>
        <end position="72"/>
    </location>
</feature>
<sequence>MFYFIVVLVAIIDQGFKLWVRMNMDVGESIVIWNHILNFTHYQNSGAAGSTFQGYGRYFVIPAVIFIGYILYSRRKGNLKGGLVEVGTAFFVGGALGNAIDRLLFGKVTDFIDFHMGHGILNIADNAINIGVVALLLDALISVVRSRRRASV</sequence>
<keyword evidence="6 9" id="KW-0378">Hydrolase</keyword>
<dbReference type="HAMAP" id="MF_00161">
    <property type="entry name" value="LspA"/>
    <property type="match status" value="1"/>
</dbReference>
<evidence type="ECO:0000256" key="2">
    <source>
        <dbReference type="ARBA" id="ARBA00022475"/>
    </source>
</evidence>
<evidence type="ECO:0000256" key="8">
    <source>
        <dbReference type="ARBA" id="ARBA00023136"/>
    </source>
</evidence>
<evidence type="ECO:0000256" key="9">
    <source>
        <dbReference type="HAMAP-Rule" id="MF_00161"/>
    </source>
</evidence>
<dbReference type="PANTHER" id="PTHR33695:SF1">
    <property type="entry name" value="LIPOPROTEIN SIGNAL PEPTIDASE"/>
    <property type="match status" value="1"/>
</dbReference>
<comment type="subcellular location">
    <subcellularLocation>
        <location evidence="9">Cell membrane</location>
        <topology evidence="9">Multi-pass membrane protein</topology>
    </subcellularLocation>
</comment>
<accession>A0ABT1YDN3</accession>
<protein>
    <recommendedName>
        <fullName evidence="9">Lipoprotein signal peptidase</fullName>
        <ecNumber evidence="9">3.4.23.36</ecNumber>
    </recommendedName>
    <alternativeName>
        <fullName evidence="9">Prolipoprotein signal peptidase</fullName>
    </alternativeName>
    <alternativeName>
        <fullName evidence="9">Signal peptidase II</fullName>
        <shortName evidence="9">SPase II</shortName>
    </alternativeName>
</protein>
<comment type="similarity">
    <text evidence="1 9 10">Belongs to the peptidase A8 family.</text>
</comment>
<evidence type="ECO:0000313" key="12">
    <source>
        <dbReference type="Proteomes" id="UP001300012"/>
    </source>
</evidence>
<proteinExistence type="inferred from homology"/>
<dbReference type="NCBIfam" id="TIGR00077">
    <property type="entry name" value="lspA"/>
    <property type="match status" value="1"/>
</dbReference>
<feature type="active site" evidence="9">
    <location>
        <position position="110"/>
    </location>
</feature>
<dbReference type="PANTHER" id="PTHR33695">
    <property type="entry name" value="LIPOPROTEIN SIGNAL PEPTIDASE"/>
    <property type="match status" value="1"/>
</dbReference>
<reference evidence="11 12" key="1">
    <citation type="submission" date="2022-08" db="EMBL/GenBank/DDBJ databases">
        <title>Paenibacillus endoradicis sp. nov., Paenibacillus radicibacter sp. nov and Paenibacillus pararadicis sp. nov., three cold-adapted plant growth-promoting bacteria isolated from root of Larix gmelinii in Great Khingan.</title>
        <authorList>
            <person name="Xue H."/>
        </authorList>
    </citation>
    <scope>NUCLEOTIDE SEQUENCE [LARGE SCALE GENOMIC DNA]</scope>
    <source>
        <strain evidence="11 12">N5-1-1-5</strain>
    </source>
</reference>
<evidence type="ECO:0000256" key="6">
    <source>
        <dbReference type="ARBA" id="ARBA00022801"/>
    </source>
</evidence>
<dbReference type="EC" id="3.4.23.36" evidence="9"/>
<evidence type="ECO:0000256" key="10">
    <source>
        <dbReference type="RuleBase" id="RU004181"/>
    </source>
</evidence>
<dbReference type="PRINTS" id="PR00781">
    <property type="entry name" value="LIPOSIGPTASE"/>
</dbReference>
<keyword evidence="8 9" id="KW-0472">Membrane</keyword>
<keyword evidence="12" id="KW-1185">Reference proteome</keyword>
<comment type="function">
    <text evidence="9">This protein specifically catalyzes the removal of signal peptides from prolipoproteins.</text>
</comment>
<comment type="pathway">
    <text evidence="9">Protein modification; lipoprotein biosynthesis (signal peptide cleavage).</text>
</comment>
<dbReference type="Proteomes" id="UP001300012">
    <property type="component" value="Unassembled WGS sequence"/>
</dbReference>